<keyword evidence="2 5" id="KW-0645">Protease</keyword>
<dbReference type="Gene3D" id="3.40.50.200">
    <property type="entry name" value="Peptidase S8/S53 domain"/>
    <property type="match status" value="1"/>
</dbReference>
<evidence type="ECO:0000259" key="7">
    <source>
        <dbReference type="Pfam" id="PF00082"/>
    </source>
</evidence>
<keyword evidence="3 5" id="KW-0378">Hydrolase</keyword>
<evidence type="ECO:0000256" key="3">
    <source>
        <dbReference type="ARBA" id="ARBA00022801"/>
    </source>
</evidence>
<feature type="chain" id="PRO_5045222411" evidence="6">
    <location>
        <begin position="20"/>
        <end position="978"/>
    </location>
</feature>
<feature type="domain" description="Inhibitor I9" evidence="9">
    <location>
        <begin position="35"/>
        <end position="123"/>
    </location>
</feature>
<organism evidence="11 12">
    <name type="scientific">Amycolatopsis silviterrae</name>
    <dbReference type="NCBI Taxonomy" id="1656914"/>
    <lineage>
        <taxon>Bacteria</taxon>
        <taxon>Bacillati</taxon>
        <taxon>Actinomycetota</taxon>
        <taxon>Actinomycetes</taxon>
        <taxon>Pseudonocardiales</taxon>
        <taxon>Pseudonocardiaceae</taxon>
        <taxon>Amycolatopsis</taxon>
    </lineage>
</organism>
<feature type="active site" description="Charge relay system" evidence="5">
    <location>
        <position position="161"/>
    </location>
</feature>
<dbReference type="InterPro" id="IPR036852">
    <property type="entry name" value="Peptidase_S8/S53_dom_sf"/>
</dbReference>
<gene>
    <name evidence="11" type="ORF">ACFSVL_21650</name>
</gene>
<dbReference type="Pfam" id="PF17766">
    <property type="entry name" value="fn3_6"/>
    <property type="match status" value="1"/>
</dbReference>
<evidence type="ECO:0000256" key="6">
    <source>
        <dbReference type="SAM" id="SignalP"/>
    </source>
</evidence>
<evidence type="ECO:0000313" key="12">
    <source>
        <dbReference type="Proteomes" id="UP001597483"/>
    </source>
</evidence>
<dbReference type="Proteomes" id="UP001597483">
    <property type="component" value="Unassembled WGS sequence"/>
</dbReference>
<evidence type="ECO:0000256" key="4">
    <source>
        <dbReference type="ARBA" id="ARBA00022825"/>
    </source>
</evidence>
<evidence type="ECO:0000256" key="1">
    <source>
        <dbReference type="ARBA" id="ARBA00011073"/>
    </source>
</evidence>
<dbReference type="InterPro" id="IPR003137">
    <property type="entry name" value="PA_domain"/>
</dbReference>
<dbReference type="Gene3D" id="3.30.70.80">
    <property type="entry name" value="Peptidase S8 propeptide/proteinase inhibitor I9"/>
    <property type="match status" value="1"/>
</dbReference>
<dbReference type="PRINTS" id="PR00723">
    <property type="entry name" value="SUBTILISIN"/>
</dbReference>
<feature type="active site" description="Charge relay system" evidence="5">
    <location>
        <position position="566"/>
    </location>
</feature>
<dbReference type="PANTHER" id="PTHR10795">
    <property type="entry name" value="PROPROTEIN CONVERTASE SUBTILISIN/KEXIN"/>
    <property type="match status" value="1"/>
</dbReference>
<dbReference type="InterPro" id="IPR037045">
    <property type="entry name" value="S8pro/Inhibitor_I9_sf"/>
</dbReference>
<dbReference type="Pfam" id="PF02225">
    <property type="entry name" value="PA"/>
    <property type="match status" value="1"/>
</dbReference>
<evidence type="ECO:0000259" key="10">
    <source>
        <dbReference type="Pfam" id="PF17766"/>
    </source>
</evidence>
<feature type="domain" description="PA" evidence="8">
    <location>
        <begin position="418"/>
        <end position="488"/>
    </location>
</feature>
<name>A0ABW5HA41_9PSEU</name>
<sequence length="978" mass="99687">MRRVSLGLAALVVAGGAVAAGAPAAAVPAAHDGVYVVMLKDQPAAAAVPHSARLDRTAPSVRDYVGQLGARKTALLARVPGAQRVADYSYAGAGFAAKMTQAQASTLAARPDVLFVAPDTERQGADYETPSYLGLTGRDGVWNRLGGTARAGDGVIIGDIDSGITPENPAFAALPPSPSDRAIARRWHGSCDPGKTGPAIVCNNKLIGAKVFGPGTVDAVPDEYFGSPRDYDGHGTHTASTAAGDYGVRMTVDGKDFGKFSGMAPAARVAMYKALWHKADNTTSGNTSDLVKAIDEAVADGVDVINYSITTSTGTVDDPVAYAFYNAAKAGVFVSAAASNNGAGASTVQSNYPWVTTVAAGTDNVAHHTTLTLGNGATYVGVGLGSAVPSAPVALPAQVGLPGADPVKLAQCYSKEWDPSLPGGVLDPAKVKGKIVVCDRGANDRVDKSRAVAEAGGIGMVLVNPGPNTLNADLHAVPTVHLDPAAGAPVKAYAASTANPTAALSASRDDQVTAPLVASFSSRGPAQATGGDLLKPDLLAPGVDMLAAVAPVNHKGRQFDFESGTSMATPHVAGLAALLAGAHPDWSPMAIKSALMTTANPQGTDGKPIRTDSGAEATPFDRGAGQVTPGAALASGLVYDSTAEDWDAFLCGQGSVPPSGRCSASMPATDLNVPSFGVGSLAGTQTVTRTLTNLGRQAWAGRVSVQEPPGVTVRVQPSILVVPPGAKQKFTVTFTRTTASYGQFVFGSLAWRPWTPGPDVRSPIAVRPAQVAAPAEVRGNGTTGTATVSVRPGYSGTLATTVDGPAPATENSAPLKHATGATFPLTAPAANEHVAKFTVTTPPGTRYARFATFAADVPPETDVDLYVYHAGTADLVAQSSLTGSNEWVAQDAPSGAYDVYVDLSAGSDQTVRVQTWMLGAANGTLSVDPAKVSATNGKPVDLTTRWTGLDPGRRYLARLSYSDGSTVAPTSTLLPITT</sequence>
<evidence type="ECO:0000259" key="9">
    <source>
        <dbReference type="Pfam" id="PF05922"/>
    </source>
</evidence>
<dbReference type="InterPro" id="IPR000209">
    <property type="entry name" value="Peptidase_S8/S53_dom"/>
</dbReference>
<feature type="domain" description="Subtilisin-like protease fibronectin type-III" evidence="10">
    <location>
        <begin position="670"/>
        <end position="766"/>
    </location>
</feature>
<keyword evidence="12" id="KW-1185">Reference proteome</keyword>
<proteinExistence type="inferred from homology"/>
<dbReference type="EMBL" id="JBHUKS010000015">
    <property type="protein sequence ID" value="MFD2470005.1"/>
    <property type="molecule type" value="Genomic_DNA"/>
</dbReference>
<feature type="active site" description="Charge relay system" evidence="5">
    <location>
        <position position="234"/>
    </location>
</feature>
<feature type="signal peptide" evidence="6">
    <location>
        <begin position="1"/>
        <end position="19"/>
    </location>
</feature>
<dbReference type="SUPFAM" id="SSF52025">
    <property type="entry name" value="PA domain"/>
    <property type="match status" value="1"/>
</dbReference>
<dbReference type="SUPFAM" id="SSF52743">
    <property type="entry name" value="Subtilisin-like"/>
    <property type="match status" value="1"/>
</dbReference>
<dbReference type="Gene3D" id="3.50.30.30">
    <property type="match status" value="1"/>
</dbReference>
<dbReference type="CDD" id="cd02120">
    <property type="entry name" value="PA_subtilisin_like"/>
    <property type="match status" value="1"/>
</dbReference>
<dbReference type="InterPro" id="IPR023828">
    <property type="entry name" value="Peptidase_S8_Ser-AS"/>
</dbReference>
<dbReference type="InterPro" id="IPR045051">
    <property type="entry name" value="SBT"/>
</dbReference>
<comment type="similarity">
    <text evidence="1 5">Belongs to the peptidase S8 family.</text>
</comment>
<evidence type="ECO:0000259" key="8">
    <source>
        <dbReference type="Pfam" id="PF02225"/>
    </source>
</evidence>
<reference evidence="12" key="1">
    <citation type="journal article" date="2019" name="Int. J. Syst. Evol. Microbiol.">
        <title>The Global Catalogue of Microorganisms (GCM) 10K type strain sequencing project: providing services to taxonomists for standard genome sequencing and annotation.</title>
        <authorList>
            <consortium name="The Broad Institute Genomics Platform"/>
            <consortium name="The Broad Institute Genome Sequencing Center for Infectious Disease"/>
            <person name="Wu L."/>
            <person name="Ma J."/>
        </authorList>
    </citation>
    <scope>NUCLEOTIDE SEQUENCE [LARGE SCALE GENOMIC DNA]</scope>
    <source>
        <strain evidence="12">CGMCC 4.7641</strain>
    </source>
</reference>
<dbReference type="InterPro" id="IPR015500">
    <property type="entry name" value="Peptidase_S8_subtilisin-rel"/>
</dbReference>
<feature type="domain" description="Peptidase S8/S53" evidence="7">
    <location>
        <begin position="152"/>
        <end position="606"/>
    </location>
</feature>
<evidence type="ECO:0000256" key="5">
    <source>
        <dbReference type="PROSITE-ProRule" id="PRU01240"/>
    </source>
</evidence>
<dbReference type="RefSeq" id="WP_378306859.1">
    <property type="nucleotide sequence ID" value="NZ_JBHUKS010000015.1"/>
</dbReference>
<dbReference type="InterPro" id="IPR046450">
    <property type="entry name" value="PA_dom_sf"/>
</dbReference>
<dbReference type="InterPro" id="IPR041469">
    <property type="entry name" value="Subtilisin-like_FN3"/>
</dbReference>
<evidence type="ECO:0000313" key="11">
    <source>
        <dbReference type="EMBL" id="MFD2470005.1"/>
    </source>
</evidence>
<dbReference type="Pfam" id="PF05922">
    <property type="entry name" value="Inhibitor_I9"/>
    <property type="match status" value="1"/>
</dbReference>
<evidence type="ECO:0000256" key="2">
    <source>
        <dbReference type="ARBA" id="ARBA00022670"/>
    </source>
</evidence>
<accession>A0ABW5HA41</accession>
<dbReference type="PROSITE" id="PS51892">
    <property type="entry name" value="SUBTILASE"/>
    <property type="match status" value="1"/>
</dbReference>
<protein>
    <submittedName>
        <fullName evidence="11">S8 family serine peptidase</fullName>
    </submittedName>
</protein>
<dbReference type="Pfam" id="PF00082">
    <property type="entry name" value="Peptidase_S8"/>
    <property type="match status" value="1"/>
</dbReference>
<dbReference type="InterPro" id="IPR010259">
    <property type="entry name" value="S8pro/Inhibitor_I9"/>
</dbReference>
<comment type="caution">
    <text evidence="11">The sequence shown here is derived from an EMBL/GenBank/DDBJ whole genome shotgun (WGS) entry which is preliminary data.</text>
</comment>
<keyword evidence="6" id="KW-0732">Signal</keyword>
<dbReference type="PROSITE" id="PS00138">
    <property type="entry name" value="SUBTILASE_SER"/>
    <property type="match status" value="1"/>
</dbReference>
<keyword evidence="4 5" id="KW-0720">Serine protease</keyword>
<dbReference type="Gene3D" id="2.60.40.2310">
    <property type="match status" value="1"/>
</dbReference>